<dbReference type="AlphaFoldDB" id="A0ABC9Q3D7"/>
<evidence type="ECO:0000313" key="1">
    <source>
        <dbReference type="EMBL" id="EIA15135.1"/>
    </source>
</evidence>
<protein>
    <submittedName>
        <fullName evidence="1">Uncharacterized protein</fullName>
    </submittedName>
</protein>
<proteinExistence type="predicted"/>
<name>A0ABC9Q3D7_STAA5</name>
<organism evidence="1 2">
    <name type="scientific">Staphylococcus aureus subsp. aureus DR10</name>
    <dbReference type="NCBI Taxonomy" id="1155079"/>
    <lineage>
        <taxon>Bacteria</taxon>
        <taxon>Bacillati</taxon>
        <taxon>Bacillota</taxon>
        <taxon>Bacilli</taxon>
        <taxon>Bacillales</taxon>
        <taxon>Staphylococcaceae</taxon>
        <taxon>Staphylococcus</taxon>
    </lineage>
</organism>
<evidence type="ECO:0000313" key="2">
    <source>
        <dbReference type="Proteomes" id="UP000003093"/>
    </source>
</evidence>
<dbReference type="Proteomes" id="UP000003093">
    <property type="component" value="Unassembled WGS sequence"/>
</dbReference>
<comment type="caution">
    <text evidence="1">The sequence shown here is derived from an EMBL/GenBank/DDBJ whole genome shotgun (WGS) entry which is preliminary data.</text>
</comment>
<accession>A0ABC9Q3D7</accession>
<gene>
    <name evidence="1" type="ORF">ST398NM02_0877</name>
</gene>
<sequence length="80" mass="9623">MFMDNHNQCNYVNPQNVSLDWECFIISKSEMLLDGVPNELINTWLDKDIITPFSIRNDEINFKTKDIWDALIHHNWYYSN</sequence>
<dbReference type="EMBL" id="AIDT01000002">
    <property type="protein sequence ID" value="EIA15135.1"/>
    <property type="molecule type" value="Genomic_DNA"/>
</dbReference>
<reference evidence="1 2" key="1">
    <citation type="journal article" date="2012" name="MBio">
        <title>Identification of a highly transmissible animal-independent Staphylococcus aureus ST398 clone with distinct genomic and cell adhesion properties.</title>
        <authorList>
            <person name="Uhlemann A.C."/>
            <person name="Porcella S.F."/>
            <person name="Trivedi S."/>
            <person name="Sullivan S.B."/>
            <person name="Hafer C."/>
            <person name="Kennedy A.D."/>
            <person name="Barbian K.D."/>
            <person name="McCarthy A.J."/>
            <person name="Street C."/>
            <person name="Hirschberg D.L."/>
            <person name="Lipkin W.I."/>
            <person name="Lindsay J.A."/>
            <person name="DeLeo F.R."/>
            <person name="Lowy F.D."/>
        </authorList>
    </citation>
    <scope>NUCLEOTIDE SEQUENCE [LARGE SCALE GENOMIC DNA]</scope>
    <source>
        <strain evidence="1 2">DR10</strain>
    </source>
</reference>